<dbReference type="Proteomes" id="UP000011623">
    <property type="component" value="Unassembled WGS sequence"/>
</dbReference>
<dbReference type="GO" id="GO:0015074">
    <property type="term" value="P:DNA integration"/>
    <property type="evidence" value="ECO:0007669"/>
    <property type="project" value="InterPro"/>
</dbReference>
<proteinExistence type="predicted"/>
<gene>
    <name evidence="6" type="ORF">C442_18309</name>
</gene>
<dbReference type="InterPro" id="IPR044068">
    <property type="entry name" value="CB"/>
</dbReference>
<accession>M0K8H7</accession>
<dbReference type="InterPro" id="IPR013762">
    <property type="entry name" value="Integrase-like_cat_sf"/>
</dbReference>
<dbReference type="SUPFAM" id="SSF56349">
    <property type="entry name" value="DNA breaking-rejoining enzymes"/>
    <property type="match status" value="1"/>
</dbReference>
<organism evidence="6 7">
    <name type="scientific">Haloarcula amylolytica JCM 13557</name>
    <dbReference type="NCBI Taxonomy" id="1227452"/>
    <lineage>
        <taxon>Archaea</taxon>
        <taxon>Methanobacteriati</taxon>
        <taxon>Methanobacteriota</taxon>
        <taxon>Stenosarchaea group</taxon>
        <taxon>Halobacteria</taxon>
        <taxon>Halobacteriales</taxon>
        <taxon>Haloarculaceae</taxon>
        <taxon>Haloarcula</taxon>
    </lineage>
</organism>
<dbReference type="PANTHER" id="PTHR30349:SF92">
    <property type="entry name" value="SITE-SPECIFIC RECOMBINASE"/>
    <property type="match status" value="1"/>
</dbReference>
<evidence type="ECO:0000256" key="1">
    <source>
        <dbReference type="ARBA" id="ARBA00023125"/>
    </source>
</evidence>
<feature type="domain" description="Tyr recombinase" evidence="4">
    <location>
        <begin position="140"/>
        <end position="345"/>
    </location>
</feature>
<dbReference type="InterPro" id="IPR050090">
    <property type="entry name" value="Tyrosine_recombinase_XerCD"/>
</dbReference>
<dbReference type="SUPFAM" id="SSF47823">
    <property type="entry name" value="lambda integrase-like, N-terminal domain"/>
    <property type="match status" value="1"/>
</dbReference>
<evidence type="ECO:0000256" key="2">
    <source>
        <dbReference type="ARBA" id="ARBA00023172"/>
    </source>
</evidence>
<name>M0K8H7_9EURY</name>
<sequence>MERQDDGKFGSKRELDEYKQLFDDYAGWLTDFVDKDTTITRRKKGAEAWLHWCAEEGYDPLDADEETVDAFVHAMVVDGLAETTISNRFASVSKFYHWISTDPDRPNDVENPTAEITLPNQYDISNNAAYTRILHREGREDIIAPDYEELKPLFDHPPGATDFSKIRNELVCRLFWQTALRSDEMSRVRLDNIDFDDRDIRVRSAKLNIDDHPNLYHRHVFYEDNLDYLMQRWIDKRAEKDPKNESPYLFIGGKGNQLSSSYLSRIVKEAAHDAGIQEPLVRDSDGTVAQWLYTAHRLRHSRITHLANKTDMDLNFVRMMAGHASMDTTLDYVNPDWGEARQAYRDATGTGN</sequence>
<dbReference type="GO" id="GO:0006310">
    <property type="term" value="P:DNA recombination"/>
    <property type="evidence" value="ECO:0007669"/>
    <property type="project" value="UniProtKB-KW"/>
</dbReference>
<dbReference type="InterPro" id="IPR011010">
    <property type="entry name" value="DNA_brk_join_enz"/>
</dbReference>
<dbReference type="InterPro" id="IPR002104">
    <property type="entry name" value="Integrase_catalytic"/>
</dbReference>
<keyword evidence="2" id="KW-0233">DNA recombination</keyword>
<evidence type="ECO:0000259" key="4">
    <source>
        <dbReference type="PROSITE" id="PS51898"/>
    </source>
</evidence>
<dbReference type="AlphaFoldDB" id="M0K8H7"/>
<evidence type="ECO:0000259" key="5">
    <source>
        <dbReference type="PROSITE" id="PS51900"/>
    </source>
</evidence>
<feature type="domain" description="Core-binding (CB)" evidence="5">
    <location>
        <begin position="23"/>
        <end position="100"/>
    </location>
</feature>
<evidence type="ECO:0000313" key="6">
    <source>
        <dbReference type="EMBL" id="EMA16145.1"/>
    </source>
</evidence>
<dbReference type="Gene3D" id="1.10.443.10">
    <property type="entry name" value="Intergrase catalytic core"/>
    <property type="match status" value="1"/>
</dbReference>
<dbReference type="PROSITE" id="PS51898">
    <property type="entry name" value="TYR_RECOMBINASE"/>
    <property type="match status" value="1"/>
</dbReference>
<dbReference type="PATRIC" id="fig|1227452.3.peg.3642"/>
<protein>
    <submittedName>
        <fullName evidence="6">Tyrosine recombinase xerC</fullName>
    </submittedName>
</protein>
<reference evidence="6 7" key="1">
    <citation type="journal article" date="2014" name="PLoS Genet.">
        <title>Phylogenetically driven sequencing of extremely halophilic archaea reveals strategies for static and dynamic osmo-response.</title>
        <authorList>
            <person name="Becker E.A."/>
            <person name="Seitzer P.M."/>
            <person name="Tritt A."/>
            <person name="Larsen D."/>
            <person name="Krusor M."/>
            <person name="Yao A.I."/>
            <person name="Wu D."/>
            <person name="Madern D."/>
            <person name="Eisen J.A."/>
            <person name="Darling A.E."/>
            <person name="Facciotti M.T."/>
        </authorList>
    </citation>
    <scope>NUCLEOTIDE SEQUENCE [LARGE SCALE GENOMIC DNA]</scope>
    <source>
        <strain evidence="6 7">JCM 13557</strain>
    </source>
</reference>
<dbReference type="GO" id="GO:0003677">
    <property type="term" value="F:DNA binding"/>
    <property type="evidence" value="ECO:0007669"/>
    <property type="project" value="UniProtKB-UniRule"/>
</dbReference>
<evidence type="ECO:0000313" key="7">
    <source>
        <dbReference type="Proteomes" id="UP000011623"/>
    </source>
</evidence>
<dbReference type="RefSeq" id="WP_008312936.1">
    <property type="nucleotide sequence ID" value="NZ_AOLW01000048.1"/>
</dbReference>
<dbReference type="InterPro" id="IPR010998">
    <property type="entry name" value="Integrase_recombinase_N"/>
</dbReference>
<comment type="caution">
    <text evidence="6">The sequence shown here is derived from an EMBL/GenBank/DDBJ whole genome shotgun (WGS) entry which is preliminary data.</text>
</comment>
<keyword evidence="7" id="KW-1185">Reference proteome</keyword>
<dbReference type="PROSITE" id="PS51900">
    <property type="entry name" value="CB"/>
    <property type="match status" value="1"/>
</dbReference>
<dbReference type="CDD" id="cd00397">
    <property type="entry name" value="DNA_BRE_C"/>
    <property type="match status" value="1"/>
</dbReference>
<dbReference type="Pfam" id="PF00589">
    <property type="entry name" value="Phage_integrase"/>
    <property type="match status" value="1"/>
</dbReference>
<dbReference type="PANTHER" id="PTHR30349">
    <property type="entry name" value="PHAGE INTEGRASE-RELATED"/>
    <property type="match status" value="1"/>
</dbReference>
<keyword evidence="1 3" id="KW-0238">DNA-binding</keyword>
<dbReference type="EMBL" id="AOLW01000048">
    <property type="protein sequence ID" value="EMA16145.1"/>
    <property type="molecule type" value="Genomic_DNA"/>
</dbReference>
<dbReference type="Gene3D" id="1.10.150.130">
    <property type="match status" value="1"/>
</dbReference>
<evidence type="ECO:0000256" key="3">
    <source>
        <dbReference type="PROSITE-ProRule" id="PRU01248"/>
    </source>
</evidence>